<reference evidence="2 3" key="1">
    <citation type="submission" date="2019-11" db="EMBL/GenBank/DDBJ databases">
        <title>Whole genome sequence of Oryza granulata.</title>
        <authorList>
            <person name="Li W."/>
        </authorList>
    </citation>
    <scope>NUCLEOTIDE SEQUENCE [LARGE SCALE GENOMIC DNA]</scope>
    <source>
        <strain evidence="3">cv. Menghai</strain>
        <tissue evidence="2">Leaf</tissue>
    </source>
</reference>
<gene>
    <name evidence="2" type="ORF">E2562_027477</name>
</gene>
<dbReference type="AlphaFoldDB" id="A0A6G1E2Y9"/>
<dbReference type="Proteomes" id="UP000479710">
    <property type="component" value="Unassembled WGS sequence"/>
</dbReference>
<feature type="region of interest" description="Disordered" evidence="1">
    <location>
        <begin position="104"/>
        <end position="153"/>
    </location>
</feature>
<proteinExistence type="predicted"/>
<evidence type="ECO:0000256" key="1">
    <source>
        <dbReference type="SAM" id="MobiDB-lite"/>
    </source>
</evidence>
<protein>
    <submittedName>
        <fullName evidence="2">Uncharacterized protein</fullName>
    </submittedName>
</protein>
<sequence>MRAVLKTSRGAGVAGGRAGAGRGEEPAARVQGIRRCRGQGGRLSASQRGRGGAGGVGDPESQRRRGGVGRKGAGGAGRVTAAEWRSRAQGGRLRVAPALERRRGGVGCRGAGGTGRATAAEWRRRAQGGRRRPWGGDGRDRRGGVRSQGTKVY</sequence>
<organism evidence="2 3">
    <name type="scientific">Oryza meyeriana var. granulata</name>
    <dbReference type="NCBI Taxonomy" id="110450"/>
    <lineage>
        <taxon>Eukaryota</taxon>
        <taxon>Viridiplantae</taxon>
        <taxon>Streptophyta</taxon>
        <taxon>Embryophyta</taxon>
        <taxon>Tracheophyta</taxon>
        <taxon>Spermatophyta</taxon>
        <taxon>Magnoliopsida</taxon>
        <taxon>Liliopsida</taxon>
        <taxon>Poales</taxon>
        <taxon>Poaceae</taxon>
        <taxon>BOP clade</taxon>
        <taxon>Oryzoideae</taxon>
        <taxon>Oryzeae</taxon>
        <taxon>Oryzinae</taxon>
        <taxon>Oryza</taxon>
        <taxon>Oryza meyeriana</taxon>
    </lineage>
</organism>
<feature type="region of interest" description="Disordered" evidence="1">
    <location>
        <begin position="1"/>
        <end position="91"/>
    </location>
</feature>
<name>A0A6G1E2Y9_9ORYZ</name>
<dbReference type="EMBL" id="SPHZ02000005">
    <property type="protein sequence ID" value="KAF0918926.1"/>
    <property type="molecule type" value="Genomic_DNA"/>
</dbReference>
<keyword evidence="3" id="KW-1185">Reference proteome</keyword>
<evidence type="ECO:0000313" key="3">
    <source>
        <dbReference type="Proteomes" id="UP000479710"/>
    </source>
</evidence>
<comment type="caution">
    <text evidence="2">The sequence shown here is derived from an EMBL/GenBank/DDBJ whole genome shotgun (WGS) entry which is preliminary data.</text>
</comment>
<feature type="compositionally biased region" description="Gly residues" evidence="1">
    <location>
        <begin position="12"/>
        <end position="21"/>
    </location>
</feature>
<evidence type="ECO:0000313" key="2">
    <source>
        <dbReference type="EMBL" id="KAF0918926.1"/>
    </source>
</evidence>
<feature type="compositionally biased region" description="Gly residues" evidence="1">
    <location>
        <begin position="105"/>
        <end position="115"/>
    </location>
</feature>
<accession>A0A6G1E2Y9</accession>